<organism evidence="2">
    <name type="scientific">Dunaliella tertiolecta</name>
    <name type="common">Green alga</name>
    <dbReference type="NCBI Taxonomy" id="3047"/>
    <lineage>
        <taxon>Eukaryota</taxon>
        <taxon>Viridiplantae</taxon>
        <taxon>Chlorophyta</taxon>
        <taxon>core chlorophytes</taxon>
        <taxon>Chlorophyceae</taxon>
        <taxon>CS clade</taxon>
        <taxon>Chlamydomonadales</taxon>
        <taxon>Dunaliellaceae</taxon>
        <taxon>Dunaliella</taxon>
    </lineage>
</organism>
<protein>
    <recommendedName>
        <fullName evidence="1">Thioredoxin domain-containing protein</fullName>
    </recommendedName>
</protein>
<reference evidence="2" key="1">
    <citation type="submission" date="2021-01" db="EMBL/GenBank/DDBJ databases">
        <authorList>
            <person name="Corre E."/>
            <person name="Pelletier E."/>
            <person name="Niang G."/>
            <person name="Scheremetjew M."/>
            <person name="Finn R."/>
            <person name="Kale V."/>
            <person name="Holt S."/>
            <person name="Cochrane G."/>
            <person name="Meng A."/>
            <person name="Brown T."/>
            <person name="Cohen L."/>
        </authorList>
    </citation>
    <scope>NUCLEOTIDE SEQUENCE</scope>
    <source>
        <strain evidence="2">CCMP1320</strain>
    </source>
</reference>
<dbReference type="CDD" id="cd02947">
    <property type="entry name" value="TRX_family"/>
    <property type="match status" value="1"/>
</dbReference>
<sequence length="147" mass="16738">MAKPLILPPNITQPSPLTMVDFSRPQPPVKADPSPSFIAPHMMGVRTDEEFDTFMQDCKSSNKTAVVEFGSTWCQKCHEIFPTFYALSKKHDQLRYAVAQVDYMKERAKGVRFSPTFAFYNTAGRKVDEVTGKDPQRLADHLWLHSD</sequence>
<dbReference type="Gene3D" id="3.40.30.10">
    <property type="entry name" value="Glutaredoxin"/>
    <property type="match status" value="1"/>
</dbReference>
<proteinExistence type="predicted"/>
<gene>
    <name evidence="2" type="ORF">DTER00134_LOCUS457</name>
</gene>
<evidence type="ECO:0000313" key="2">
    <source>
        <dbReference type="EMBL" id="CAE0485418.1"/>
    </source>
</evidence>
<dbReference type="InterPro" id="IPR013766">
    <property type="entry name" value="Thioredoxin_domain"/>
</dbReference>
<dbReference type="InterPro" id="IPR036249">
    <property type="entry name" value="Thioredoxin-like_sf"/>
</dbReference>
<evidence type="ECO:0000259" key="1">
    <source>
        <dbReference type="Pfam" id="PF00085"/>
    </source>
</evidence>
<dbReference type="AlphaFoldDB" id="A0A7S3QK57"/>
<dbReference type="PANTHER" id="PTHR47571">
    <property type="entry name" value="THIOREDOXIN-LIKE 3-3"/>
    <property type="match status" value="1"/>
</dbReference>
<dbReference type="PANTHER" id="PTHR47571:SF1">
    <property type="entry name" value="THIOREDOXIN-LIKE 3-3"/>
    <property type="match status" value="1"/>
</dbReference>
<dbReference type="Pfam" id="PF00085">
    <property type="entry name" value="Thioredoxin"/>
    <property type="match status" value="1"/>
</dbReference>
<dbReference type="InterPro" id="IPR044193">
    <property type="entry name" value="TRL33"/>
</dbReference>
<dbReference type="EMBL" id="HBIP01001056">
    <property type="protein sequence ID" value="CAE0485418.1"/>
    <property type="molecule type" value="Transcribed_RNA"/>
</dbReference>
<feature type="domain" description="Thioredoxin" evidence="1">
    <location>
        <begin position="47"/>
        <end position="140"/>
    </location>
</feature>
<dbReference type="SUPFAM" id="SSF52833">
    <property type="entry name" value="Thioredoxin-like"/>
    <property type="match status" value="1"/>
</dbReference>
<name>A0A7S3QK57_DUNTE</name>
<accession>A0A7S3QK57</accession>